<proteinExistence type="predicted"/>
<gene>
    <name evidence="1" type="ORF">BDR25DRAFT_305775</name>
</gene>
<evidence type="ECO:0000313" key="2">
    <source>
        <dbReference type="Proteomes" id="UP000799755"/>
    </source>
</evidence>
<accession>A0ACB6QJ52</accession>
<name>A0ACB6QJ52_9PLEO</name>
<reference evidence="1" key="1">
    <citation type="journal article" date="2020" name="Stud. Mycol.">
        <title>101 Dothideomycetes genomes: a test case for predicting lifestyles and emergence of pathogens.</title>
        <authorList>
            <person name="Haridas S."/>
            <person name="Albert R."/>
            <person name="Binder M."/>
            <person name="Bloem J."/>
            <person name="Labutti K."/>
            <person name="Salamov A."/>
            <person name="Andreopoulos B."/>
            <person name="Baker S."/>
            <person name="Barry K."/>
            <person name="Bills G."/>
            <person name="Bluhm B."/>
            <person name="Cannon C."/>
            <person name="Castanera R."/>
            <person name="Culley D."/>
            <person name="Daum C."/>
            <person name="Ezra D."/>
            <person name="Gonzalez J."/>
            <person name="Henrissat B."/>
            <person name="Kuo A."/>
            <person name="Liang C."/>
            <person name="Lipzen A."/>
            <person name="Lutzoni F."/>
            <person name="Magnuson J."/>
            <person name="Mondo S."/>
            <person name="Nolan M."/>
            <person name="Ohm R."/>
            <person name="Pangilinan J."/>
            <person name="Park H.-J."/>
            <person name="Ramirez L."/>
            <person name="Alfaro M."/>
            <person name="Sun H."/>
            <person name="Tritt A."/>
            <person name="Yoshinaga Y."/>
            <person name="Zwiers L.-H."/>
            <person name="Turgeon B."/>
            <person name="Goodwin S."/>
            <person name="Spatafora J."/>
            <person name="Crous P."/>
            <person name="Grigoriev I."/>
        </authorList>
    </citation>
    <scope>NUCLEOTIDE SEQUENCE</scope>
    <source>
        <strain evidence="1">ATCC 200398</strain>
    </source>
</reference>
<dbReference type="EMBL" id="MU003522">
    <property type="protein sequence ID" value="KAF2466916.1"/>
    <property type="molecule type" value="Genomic_DNA"/>
</dbReference>
<evidence type="ECO:0000313" key="1">
    <source>
        <dbReference type="EMBL" id="KAF2466916.1"/>
    </source>
</evidence>
<dbReference type="Proteomes" id="UP000799755">
    <property type="component" value="Unassembled WGS sequence"/>
</dbReference>
<organism evidence="1 2">
    <name type="scientific">Lindgomyces ingoldianus</name>
    <dbReference type="NCBI Taxonomy" id="673940"/>
    <lineage>
        <taxon>Eukaryota</taxon>
        <taxon>Fungi</taxon>
        <taxon>Dikarya</taxon>
        <taxon>Ascomycota</taxon>
        <taxon>Pezizomycotina</taxon>
        <taxon>Dothideomycetes</taxon>
        <taxon>Pleosporomycetidae</taxon>
        <taxon>Pleosporales</taxon>
        <taxon>Lindgomycetaceae</taxon>
        <taxon>Lindgomyces</taxon>
    </lineage>
</organism>
<protein>
    <submittedName>
        <fullName evidence="1">Uncharacterized protein</fullName>
    </submittedName>
</protein>
<keyword evidence="2" id="KW-1185">Reference proteome</keyword>
<sequence length="134" mass="14581">MGLTAFLKSLKPRKLNPSTADQSVLTPSPSGPISNSSPSYVNDNRELHSTSNFPTAATTTTAATASTSTHTPVVPQKLVFDVTGKQLSGPKYTPPDPNATEEEKAARAIEDEQRRMAMRQYLRDHRDKGGFFMS</sequence>
<comment type="caution">
    <text evidence="1">The sequence shown here is derived from an EMBL/GenBank/DDBJ whole genome shotgun (WGS) entry which is preliminary data.</text>
</comment>